<keyword evidence="2" id="KW-1185">Reference proteome</keyword>
<organism evidence="1 2">
    <name type="scientific">Microthlaspi erraticum</name>
    <dbReference type="NCBI Taxonomy" id="1685480"/>
    <lineage>
        <taxon>Eukaryota</taxon>
        <taxon>Viridiplantae</taxon>
        <taxon>Streptophyta</taxon>
        <taxon>Embryophyta</taxon>
        <taxon>Tracheophyta</taxon>
        <taxon>Spermatophyta</taxon>
        <taxon>Magnoliopsida</taxon>
        <taxon>eudicotyledons</taxon>
        <taxon>Gunneridae</taxon>
        <taxon>Pentapetalae</taxon>
        <taxon>rosids</taxon>
        <taxon>malvids</taxon>
        <taxon>Brassicales</taxon>
        <taxon>Brassicaceae</taxon>
        <taxon>Coluteocarpeae</taxon>
        <taxon>Microthlaspi</taxon>
    </lineage>
</organism>
<dbReference type="AlphaFoldDB" id="A0A6D2KFP1"/>
<evidence type="ECO:0000313" key="1">
    <source>
        <dbReference type="EMBL" id="CAA7051081.1"/>
    </source>
</evidence>
<evidence type="ECO:0000313" key="2">
    <source>
        <dbReference type="Proteomes" id="UP000467841"/>
    </source>
</evidence>
<name>A0A6D2KFP1_9BRAS</name>
<accession>A0A6D2KFP1</accession>
<gene>
    <name evidence="1" type="ORF">MERR_LOCUS38316</name>
</gene>
<proteinExistence type="predicted"/>
<reference evidence="1" key="1">
    <citation type="submission" date="2020-01" db="EMBL/GenBank/DDBJ databases">
        <authorList>
            <person name="Mishra B."/>
        </authorList>
    </citation>
    <scope>NUCLEOTIDE SEQUENCE [LARGE SCALE GENOMIC DNA]</scope>
</reference>
<dbReference type="EMBL" id="CACVBM020001463">
    <property type="protein sequence ID" value="CAA7051081.1"/>
    <property type="molecule type" value="Genomic_DNA"/>
</dbReference>
<dbReference type="Proteomes" id="UP000467841">
    <property type="component" value="Unassembled WGS sequence"/>
</dbReference>
<comment type="caution">
    <text evidence="1">The sequence shown here is derived from an EMBL/GenBank/DDBJ whole genome shotgun (WGS) entry which is preliminary data.</text>
</comment>
<protein>
    <submittedName>
        <fullName evidence="1">Uncharacterized protein</fullName>
    </submittedName>
</protein>
<sequence length="125" mass="14037">MTWTKPSGQGNVRNPLDEEMYIWSNLVLSQSSGDTNYLEKIRMIIINMEKTCSYYNGAKTVHANHVATSSYQCRLPPSKAMLGLGLHVSMNDWGRPKNTGSLLNSYKYAPPPQVQTIPFPKLEST</sequence>